<accession>A0A087GPD2</accession>
<dbReference type="Proteomes" id="UP000029120">
    <property type="component" value="Chromosome 6"/>
</dbReference>
<evidence type="ECO:0000313" key="4">
    <source>
        <dbReference type="Proteomes" id="UP000029120"/>
    </source>
</evidence>
<feature type="compositionally biased region" description="Polar residues" evidence="2">
    <location>
        <begin position="167"/>
        <end position="180"/>
    </location>
</feature>
<dbReference type="Pfam" id="PF04484">
    <property type="entry name" value="QWRF"/>
    <property type="match status" value="1"/>
</dbReference>
<feature type="compositionally biased region" description="Low complexity" evidence="2">
    <location>
        <begin position="34"/>
        <end position="64"/>
    </location>
</feature>
<comment type="similarity">
    <text evidence="1">Belongs to the QWRF family.</text>
</comment>
<feature type="compositionally biased region" description="Low complexity" evidence="2">
    <location>
        <begin position="346"/>
        <end position="362"/>
    </location>
</feature>
<feature type="compositionally biased region" description="Low complexity" evidence="2">
    <location>
        <begin position="11"/>
        <end position="26"/>
    </location>
</feature>
<name>A0A087GPD2_ARAAL</name>
<feature type="region of interest" description="Disordered" evidence="2">
    <location>
        <begin position="125"/>
        <end position="237"/>
    </location>
</feature>
<keyword evidence="4" id="KW-1185">Reference proteome</keyword>
<dbReference type="OrthoDB" id="1924320at2759"/>
<dbReference type="GO" id="GO:0051225">
    <property type="term" value="P:spindle assembly"/>
    <property type="evidence" value="ECO:0007669"/>
    <property type="project" value="TreeGrafter"/>
</dbReference>
<dbReference type="Gramene" id="KFK31734">
    <property type="protein sequence ID" value="KFK31734"/>
    <property type="gene ID" value="AALP_AA6G152000"/>
</dbReference>
<evidence type="ECO:0000256" key="1">
    <source>
        <dbReference type="ARBA" id="ARBA00010016"/>
    </source>
</evidence>
<feature type="compositionally biased region" description="Basic and acidic residues" evidence="2">
    <location>
        <begin position="85"/>
        <end position="102"/>
    </location>
</feature>
<evidence type="ECO:0000256" key="2">
    <source>
        <dbReference type="SAM" id="MobiDB-lite"/>
    </source>
</evidence>
<organism evidence="3 4">
    <name type="scientific">Arabis alpina</name>
    <name type="common">Alpine rock-cress</name>
    <dbReference type="NCBI Taxonomy" id="50452"/>
    <lineage>
        <taxon>Eukaryota</taxon>
        <taxon>Viridiplantae</taxon>
        <taxon>Streptophyta</taxon>
        <taxon>Embryophyta</taxon>
        <taxon>Tracheophyta</taxon>
        <taxon>Spermatophyta</taxon>
        <taxon>Magnoliopsida</taxon>
        <taxon>eudicotyledons</taxon>
        <taxon>Gunneridae</taxon>
        <taxon>Pentapetalae</taxon>
        <taxon>rosids</taxon>
        <taxon>malvids</taxon>
        <taxon>Brassicales</taxon>
        <taxon>Brassicaceae</taxon>
        <taxon>Arabideae</taxon>
        <taxon>Arabis</taxon>
    </lineage>
</organism>
<dbReference type="GO" id="GO:0008017">
    <property type="term" value="F:microtubule binding"/>
    <property type="evidence" value="ECO:0007669"/>
    <property type="project" value="TreeGrafter"/>
</dbReference>
<dbReference type="eggNOG" id="ENOG502QYE5">
    <property type="taxonomic scope" value="Eukaryota"/>
</dbReference>
<proteinExistence type="inferred from homology"/>
<feature type="region of interest" description="Disordered" evidence="2">
    <location>
        <begin position="336"/>
        <end position="362"/>
    </location>
</feature>
<dbReference type="AlphaFoldDB" id="A0A087GPD2"/>
<protein>
    <submittedName>
        <fullName evidence="3">Uncharacterized protein</fullName>
    </submittedName>
</protein>
<dbReference type="PANTHER" id="PTHR31807:SF38">
    <property type="entry name" value="QWRF MOTIF-CONTAINING PROTEIN 9"/>
    <property type="match status" value="1"/>
</dbReference>
<gene>
    <name evidence="3" type="ordered locus">AALP_Aa6g152000</name>
</gene>
<dbReference type="EMBL" id="CM002874">
    <property type="protein sequence ID" value="KFK31734.1"/>
    <property type="molecule type" value="Genomic_DNA"/>
</dbReference>
<dbReference type="PANTHER" id="PTHR31807">
    <property type="entry name" value="AUGMIN FAMILY MEMBER"/>
    <property type="match status" value="1"/>
</dbReference>
<feature type="region of interest" description="Disordered" evidence="2">
    <location>
        <begin position="1"/>
        <end position="111"/>
    </location>
</feature>
<sequence>MSEMAAAVSPSFKPSRQPSESSSTSRPKTRHVASRYLTTSSFSSSFLQSSSSSPSSSAKRSQSPIVTRTNRPATPSATNRTQSTGRRELVTPRRDSLDRRGSGGEVSSAQRMLLTSGRGMFATFQADSHENYRSKVDSSPRKTTSTGTPRTRSGLAQQEKSKLSEQWPRSMQPSFMSRSVDFTDTRKKPSGSSNGVARALQHSIISNRPVSRGRIKVDSSSVDSSKVGSYSHVSDTESVSSVSSNERGKKLLAHCIVAKARFEPGSPVAKSNGLRTLESPRLIVVLRKISVDSPLLSPKGVATPRSQLFPKRPASPSKYGIIAFASSPRGSSIARGISPSRGAVPSRGISPSRGVVSSRGVSPSRRISPLRVRSSQSCNSTPLVLNFAVDAKKEKIRENGLVDAHLLRLFHNRLLQWRFVNARANVVTSAQKIRVEVHLSVFEFLIEVCTMHGISISKLYDSAKVKRIEMQHLKQNMKLISILTMQMLHLEEWIVVERDYMASLVGAAEALKGSTLCLPLDCGATVNVESVKDAICSAIDVMQAMASSICLLLPKVGRISCLAAELGRVNVKEQMMLDVCRDLINTISALRVTECSLKTQALQLQY</sequence>
<feature type="compositionally biased region" description="Low complexity" evidence="2">
    <location>
        <begin position="141"/>
        <end position="154"/>
    </location>
</feature>
<dbReference type="OMA" id="RSLQPNC"/>
<feature type="compositionally biased region" description="Polar residues" evidence="2">
    <location>
        <begin position="65"/>
        <end position="84"/>
    </location>
</feature>
<reference evidence="4" key="1">
    <citation type="journal article" date="2015" name="Nat. Plants">
        <title>Genome expansion of Arabis alpina linked with retrotransposition and reduced symmetric DNA methylation.</title>
        <authorList>
            <person name="Willing E.M."/>
            <person name="Rawat V."/>
            <person name="Mandakova T."/>
            <person name="Maumus F."/>
            <person name="James G.V."/>
            <person name="Nordstroem K.J."/>
            <person name="Becker C."/>
            <person name="Warthmann N."/>
            <person name="Chica C."/>
            <person name="Szarzynska B."/>
            <person name="Zytnicki M."/>
            <person name="Albani M.C."/>
            <person name="Kiefer C."/>
            <person name="Bergonzi S."/>
            <person name="Castaings L."/>
            <person name="Mateos J.L."/>
            <person name="Berns M.C."/>
            <person name="Bujdoso N."/>
            <person name="Piofczyk T."/>
            <person name="de Lorenzo L."/>
            <person name="Barrero-Sicilia C."/>
            <person name="Mateos I."/>
            <person name="Piednoel M."/>
            <person name="Hagmann J."/>
            <person name="Chen-Min-Tao R."/>
            <person name="Iglesias-Fernandez R."/>
            <person name="Schuster S.C."/>
            <person name="Alonso-Blanco C."/>
            <person name="Roudier F."/>
            <person name="Carbonero P."/>
            <person name="Paz-Ares J."/>
            <person name="Davis S.J."/>
            <person name="Pecinka A."/>
            <person name="Quesneville H."/>
            <person name="Colot V."/>
            <person name="Lysak M.A."/>
            <person name="Weigel D."/>
            <person name="Coupland G."/>
            <person name="Schneeberger K."/>
        </authorList>
    </citation>
    <scope>NUCLEOTIDE SEQUENCE [LARGE SCALE GENOMIC DNA]</scope>
    <source>
        <strain evidence="4">cv. Pajares</strain>
    </source>
</reference>
<feature type="compositionally biased region" description="Basic and acidic residues" evidence="2">
    <location>
        <begin position="127"/>
        <end position="140"/>
    </location>
</feature>
<dbReference type="GO" id="GO:0005880">
    <property type="term" value="C:nuclear microtubule"/>
    <property type="evidence" value="ECO:0007669"/>
    <property type="project" value="TreeGrafter"/>
</dbReference>
<feature type="compositionally biased region" description="Low complexity" evidence="2">
    <location>
        <begin position="218"/>
        <end position="237"/>
    </location>
</feature>
<dbReference type="InterPro" id="IPR007573">
    <property type="entry name" value="QWRF"/>
</dbReference>
<evidence type="ECO:0000313" key="3">
    <source>
        <dbReference type="EMBL" id="KFK31734.1"/>
    </source>
</evidence>
<dbReference type="GO" id="GO:0005737">
    <property type="term" value="C:cytoplasm"/>
    <property type="evidence" value="ECO:0007669"/>
    <property type="project" value="TreeGrafter"/>
</dbReference>